<dbReference type="KEGG" id="nah:F5544_28480"/>
<proteinExistence type="predicted"/>
<sequence>MSANARCVRADGRLERFVTQRCRLVGERTAAARAEALVVALSAYEVCSVEREFVVLDTDESLDAGWIVEADAA</sequence>
<dbReference type="RefSeq" id="WP_203217368.1">
    <property type="nucleotide sequence ID" value="NZ_CP046172.1"/>
</dbReference>
<evidence type="ECO:0000313" key="2">
    <source>
        <dbReference type="Proteomes" id="UP000503540"/>
    </source>
</evidence>
<keyword evidence="2" id="KW-1185">Reference proteome</keyword>
<reference evidence="1 2" key="1">
    <citation type="journal article" date="2019" name="ACS Chem. Biol.">
        <title>Identification and Mobilization of a Cryptic Antibiotic Biosynthesis Gene Locus from a Human-Pathogenic Nocardia Isolate.</title>
        <authorList>
            <person name="Herisse M."/>
            <person name="Ishida K."/>
            <person name="Porter J.L."/>
            <person name="Howden B."/>
            <person name="Hertweck C."/>
            <person name="Stinear T.P."/>
            <person name="Pidot S.J."/>
        </authorList>
    </citation>
    <scope>NUCLEOTIDE SEQUENCE [LARGE SCALE GENOMIC DNA]</scope>
    <source>
        <strain evidence="1 2">AUSMDU00012717</strain>
    </source>
</reference>
<name>A0A6G9YKF2_9NOCA</name>
<dbReference type="EMBL" id="CP046172">
    <property type="protein sequence ID" value="QIS13547.1"/>
    <property type="molecule type" value="Genomic_DNA"/>
</dbReference>
<dbReference type="Proteomes" id="UP000503540">
    <property type="component" value="Chromosome"/>
</dbReference>
<dbReference type="AlphaFoldDB" id="A0A6G9YKF2"/>
<evidence type="ECO:0000313" key="1">
    <source>
        <dbReference type="EMBL" id="QIS13547.1"/>
    </source>
</evidence>
<gene>
    <name evidence="1" type="ORF">F5544_28480</name>
</gene>
<organism evidence="1 2">
    <name type="scientific">Nocardia arthritidis</name>
    <dbReference type="NCBI Taxonomy" id="228602"/>
    <lineage>
        <taxon>Bacteria</taxon>
        <taxon>Bacillati</taxon>
        <taxon>Actinomycetota</taxon>
        <taxon>Actinomycetes</taxon>
        <taxon>Mycobacteriales</taxon>
        <taxon>Nocardiaceae</taxon>
        <taxon>Nocardia</taxon>
    </lineage>
</organism>
<protein>
    <submittedName>
        <fullName evidence="1">Uncharacterized protein</fullName>
    </submittedName>
</protein>
<accession>A0A6G9YKF2</accession>